<sequence>MVKFSVDEGDSIFESIGWLAPWRSRPDYPWTSACGGLVKLGGHLAMLLADSTSGDICRRLEMANFKLLPADTKYWELKDKAKGAEGELTREQQKLQKAEGELCQAEEKLCKVKSDLKSAEERVQSVTSNTNKARESLQWLREREKLYREEVIMEYHRSEGYKQALKDIASGYFREGALYLRSYLDNQGVVAYYSVYLSFVEEAEDLGGPSVEELEGGVRDDHSLDLSMFGAPP</sequence>
<keyword evidence="1" id="KW-0175">Coiled coil</keyword>
<gene>
    <name evidence="2" type="ORF">NE237_021494</name>
</gene>
<feature type="coiled-coil region" evidence="1">
    <location>
        <begin position="74"/>
        <end position="136"/>
    </location>
</feature>
<dbReference type="Proteomes" id="UP001141806">
    <property type="component" value="Unassembled WGS sequence"/>
</dbReference>
<dbReference type="EMBL" id="JAMYWD010000009">
    <property type="protein sequence ID" value="KAJ4961584.1"/>
    <property type="molecule type" value="Genomic_DNA"/>
</dbReference>
<evidence type="ECO:0000313" key="2">
    <source>
        <dbReference type="EMBL" id="KAJ4961584.1"/>
    </source>
</evidence>
<dbReference type="AlphaFoldDB" id="A0A9Q0HDE5"/>
<comment type="caution">
    <text evidence="2">The sequence shown here is derived from an EMBL/GenBank/DDBJ whole genome shotgun (WGS) entry which is preliminary data.</text>
</comment>
<name>A0A9Q0HDE5_9MAGN</name>
<evidence type="ECO:0000313" key="3">
    <source>
        <dbReference type="Proteomes" id="UP001141806"/>
    </source>
</evidence>
<protein>
    <submittedName>
        <fullName evidence="2">Uncharacterized protein</fullName>
    </submittedName>
</protein>
<dbReference type="SUPFAM" id="SSF57997">
    <property type="entry name" value="Tropomyosin"/>
    <property type="match status" value="1"/>
</dbReference>
<dbReference type="Gene3D" id="1.20.5.340">
    <property type="match status" value="1"/>
</dbReference>
<reference evidence="2" key="1">
    <citation type="journal article" date="2023" name="Plant J.">
        <title>The genome of the king protea, Protea cynaroides.</title>
        <authorList>
            <person name="Chang J."/>
            <person name="Duong T.A."/>
            <person name="Schoeman C."/>
            <person name="Ma X."/>
            <person name="Roodt D."/>
            <person name="Barker N."/>
            <person name="Li Z."/>
            <person name="Van de Peer Y."/>
            <person name="Mizrachi E."/>
        </authorList>
    </citation>
    <scope>NUCLEOTIDE SEQUENCE</scope>
    <source>
        <tissue evidence="2">Young leaves</tissue>
    </source>
</reference>
<evidence type="ECO:0000256" key="1">
    <source>
        <dbReference type="SAM" id="Coils"/>
    </source>
</evidence>
<keyword evidence="3" id="KW-1185">Reference proteome</keyword>
<accession>A0A9Q0HDE5</accession>
<organism evidence="2 3">
    <name type="scientific">Protea cynaroides</name>
    <dbReference type="NCBI Taxonomy" id="273540"/>
    <lineage>
        <taxon>Eukaryota</taxon>
        <taxon>Viridiplantae</taxon>
        <taxon>Streptophyta</taxon>
        <taxon>Embryophyta</taxon>
        <taxon>Tracheophyta</taxon>
        <taxon>Spermatophyta</taxon>
        <taxon>Magnoliopsida</taxon>
        <taxon>Proteales</taxon>
        <taxon>Proteaceae</taxon>
        <taxon>Protea</taxon>
    </lineage>
</organism>
<proteinExistence type="predicted"/>